<protein>
    <recommendedName>
        <fullName evidence="2">Reverse transcriptase domain-containing protein</fullName>
    </recommendedName>
</protein>
<reference evidence="3" key="1">
    <citation type="journal article" date="2010" name="Science">
        <title>The genome of the Western clawed frog Xenopus tropicalis.</title>
        <authorList>
            <person name="Hellsten U."/>
            <person name="Harland R.M."/>
            <person name="Gilchrist M.J."/>
            <person name="Hendrix D."/>
            <person name="Jurka J."/>
            <person name="Kapitonov V."/>
            <person name="Ovcharenko I."/>
            <person name="Putnam N.H."/>
            <person name="Shu S."/>
            <person name="Taher L."/>
            <person name="Blitz I.L."/>
            <person name="Blumberg B."/>
            <person name="Dichmann D.S."/>
            <person name="Dubchak I."/>
            <person name="Amaya E."/>
            <person name="Detter J.C."/>
            <person name="Fletcher R."/>
            <person name="Gerhard D.S."/>
            <person name="Goodstein D."/>
            <person name="Graves T."/>
            <person name="Grigoriev I.V."/>
            <person name="Grimwood J."/>
            <person name="Kawashima T."/>
            <person name="Lindquist E."/>
            <person name="Lucas S.M."/>
            <person name="Mead P.E."/>
            <person name="Mitros T."/>
            <person name="Ogino H."/>
            <person name="Ohta Y."/>
            <person name="Poliakov A.V."/>
            <person name="Pollet N."/>
            <person name="Robert J."/>
            <person name="Salamov A."/>
            <person name="Sater A.K."/>
            <person name="Schmutz J."/>
            <person name="Terry A."/>
            <person name="Vize P.D."/>
            <person name="Warren W.C."/>
            <person name="Wells D."/>
            <person name="Wills A."/>
            <person name="Wilson R.K."/>
            <person name="Zimmerman L.B."/>
            <person name="Zorn A.M."/>
            <person name="Grainger R."/>
            <person name="Grammer T."/>
            <person name="Khokha M.K."/>
            <person name="Richardson P.M."/>
            <person name="Rokhsar D.S."/>
        </authorList>
    </citation>
    <scope>NUCLEOTIDE SEQUENCE [LARGE SCALE GENOMIC DNA]</scope>
    <source>
        <strain evidence="3">Nigerian</strain>
    </source>
</reference>
<feature type="domain" description="Reverse transcriptase" evidence="2">
    <location>
        <begin position="131"/>
        <end position="285"/>
    </location>
</feature>
<dbReference type="Pfam" id="PF00078">
    <property type="entry name" value="RVT_1"/>
    <property type="match status" value="1"/>
</dbReference>
<dbReference type="InterPro" id="IPR043502">
    <property type="entry name" value="DNA/RNA_pol_sf"/>
</dbReference>
<feature type="region of interest" description="Disordered" evidence="1">
    <location>
        <begin position="1"/>
        <end position="21"/>
    </location>
</feature>
<organism evidence="3">
    <name type="scientific">Xenopus tropicalis</name>
    <name type="common">Western clawed frog</name>
    <name type="synonym">Silurana tropicalis</name>
    <dbReference type="NCBI Taxonomy" id="8364"/>
    <lineage>
        <taxon>Eukaryota</taxon>
        <taxon>Metazoa</taxon>
        <taxon>Chordata</taxon>
        <taxon>Craniata</taxon>
        <taxon>Vertebrata</taxon>
        <taxon>Euteleostomi</taxon>
        <taxon>Amphibia</taxon>
        <taxon>Batrachia</taxon>
        <taxon>Anura</taxon>
        <taxon>Pipoidea</taxon>
        <taxon>Pipidae</taxon>
        <taxon>Xenopodinae</taxon>
        <taxon>Xenopus</taxon>
        <taxon>Silurana</taxon>
    </lineage>
</organism>
<dbReference type="Ensembl" id="ENSXETT00000117145">
    <property type="protein sequence ID" value="ENSXETP00000119212"/>
    <property type="gene ID" value="ENSXETG00000044071"/>
</dbReference>
<dbReference type="SUPFAM" id="SSF56672">
    <property type="entry name" value="DNA/RNA polymerases"/>
    <property type="match status" value="1"/>
</dbReference>
<sequence>MVLERDFGAKNSPDPFQNRRETETQMTGLIDSEGSLQKSRGILGVVKDFYASLFQAKALDKGRTLPFLEATPGPDVTNLDFEPLTAEITDEVKAAIDCLAKKKAPGPDSLTAEFYKKFKDQLAPVLVEVFSDLEGGILPPSMRESSLILLSKGKDPKRVENWRPIALLNTDRKLLAWILFTTLLSPVQSCMVKGRSIFEAILTIREALELCKVQNIGCYFLSLDQAKAFDREDHEYLWAVLAKFGIPGTFIRWLSALYKGAVSFPLISGWRGENFDVGAGVSQGL</sequence>
<dbReference type="GeneTree" id="ENSGT00940000175371"/>
<dbReference type="PROSITE" id="PS50878">
    <property type="entry name" value="RT_POL"/>
    <property type="match status" value="1"/>
</dbReference>
<reference evidence="3" key="2">
    <citation type="submission" date="2021-03" db="UniProtKB">
        <authorList>
            <consortium name="Ensembl"/>
        </authorList>
    </citation>
    <scope>IDENTIFICATION</scope>
</reference>
<dbReference type="PANTHER" id="PTHR19446">
    <property type="entry name" value="REVERSE TRANSCRIPTASES"/>
    <property type="match status" value="1"/>
</dbReference>
<evidence type="ECO:0000259" key="2">
    <source>
        <dbReference type="PROSITE" id="PS50878"/>
    </source>
</evidence>
<dbReference type="InterPro" id="IPR000477">
    <property type="entry name" value="RT_dom"/>
</dbReference>
<evidence type="ECO:0000313" key="3">
    <source>
        <dbReference type="Ensembl" id="ENSXETP00000119212"/>
    </source>
</evidence>
<accession>A0A803KG28</accession>
<name>A0A803KG28_XENTR</name>
<dbReference type="AlphaFoldDB" id="A0A803KG28"/>
<proteinExistence type="predicted"/>
<dbReference type="InParanoid" id="A0A803KG28"/>
<evidence type="ECO:0000256" key="1">
    <source>
        <dbReference type="SAM" id="MobiDB-lite"/>
    </source>
</evidence>